<sequence>MAEFAGSSAGKAARKGGFGIPVAMGAVVLCLALVVTSAVLLLREIDAVSQSTSDNIQWGLAQAETEALALALTLARAEQGRGDLEDVRLKFDLLYSRINDYTVGRSYAELRSEPAYAALQGEVVTFLQDAVPLVDGPDTELTAALPELHAATMEVRGAIRAFAVDALHFFADASDDRRSGLRSMLWGHAGVLGVILVGLVLVSWMLWRMGQAARSHALDVQRAGARTRMVVDASLDAIIVTDETGRIEEFNPAAQRIFGHARDIALGQLAQDLLYPPDVAESFRTQKFAFEDEQDPQKKLRIETRALDSTGRVFPAELSVVRAEGGRQFVSHIRDISRRKADMAYLTEARERALAGERTKAEFLAVMSHEMRTPLNGLLGCMQLMRDQALSPGLTALLDRMKFSGDHLLSIVNDVLDLSKYEAGKMELESERFGLTELLDGVIETAAPMAEAAGTRIGWHWIGERAESAVGDVRRLRQVLLNLVGNAVKFTADGTVSVEVERLPCGVTEFRVIDTGVGITEANLGKIFNDFETLDGSYTRAAGGTGLGLGIARRLTELMGGDIDVESTFGEGSCFRLRVPLELDSGDEEAEATGPAGGQIAGPLDLLLVEDNEINRFVARAMLEADGHRVIEAPDGRVGVEMAGTRRFDVILMDISMPVMDGPTAARAIREGSGPCAATPIVAVTAHALPEEIARFSAAGMEHWVSKPIDRAELLTKLADIVADAPARPERVRPGPGATPPNAAAD</sequence>
<feature type="compositionally biased region" description="Low complexity" evidence="7">
    <location>
        <begin position="734"/>
        <end position="746"/>
    </location>
</feature>
<dbReference type="InterPro" id="IPR004358">
    <property type="entry name" value="Sig_transdc_His_kin-like_C"/>
</dbReference>
<evidence type="ECO:0000256" key="1">
    <source>
        <dbReference type="ARBA" id="ARBA00000085"/>
    </source>
</evidence>
<dbReference type="GO" id="GO:0005524">
    <property type="term" value="F:ATP binding"/>
    <property type="evidence" value="ECO:0007669"/>
    <property type="project" value="UniProtKB-KW"/>
</dbReference>
<feature type="transmembrane region" description="Helical" evidence="8">
    <location>
        <begin position="20"/>
        <end position="42"/>
    </location>
</feature>
<dbReference type="InterPro" id="IPR036890">
    <property type="entry name" value="HATPase_C_sf"/>
</dbReference>
<dbReference type="PROSITE" id="PS50112">
    <property type="entry name" value="PAS"/>
    <property type="match status" value="1"/>
</dbReference>
<proteinExistence type="predicted"/>
<dbReference type="Proteomes" id="UP001265259">
    <property type="component" value="Unassembled WGS sequence"/>
</dbReference>
<name>A0ABU3DD43_9RHOB</name>
<comment type="catalytic activity">
    <reaction evidence="1">
        <text>ATP + protein L-histidine = ADP + protein N-phospho-L-histidine.</text>
        <dbReference type="EC" id="2.7.13.3"/>
    </reaction>
</comment>
<dbReference type="Gene3D" id="3.40.50.2300">
    <property type="match status" value="1"/>
</dbReference>
<dbReference type="InterPro" id="IPR003661">
    <property type="entry name" value="HisK_dim/P_dom"/>
</dbReference>
<evidence type="ECO:0000256" key="7">
    <source>
        <dbReference type="SAM" id="MobiDB-lite"/>
    </source>
</evidence>
<evidence type="ECO:0000259" key="9">
    <source>
        <dbReference type="PROSITE" id="PS50109"/>
    </source>
</evidence>
<reference evidence="12 13" key="1">
    <citation type="submission" date="2023-09" db="EMBL/GenBank/DDBJ databases">
        <authorList>
            <person name="Rey-Velasco X."/>
        </authorList>
    </citation>
    <scope>NUCLEOTIDE SEQUENCE [LARGE SCALE GENOMIC DNA]</scope>
    <source>
        <strain evidence="12 13">F158</strain>
    </source>
</reference>
<dbReference type="CDD" id="cd17546">
    <property type="entry name" value="REC_hyHK_CKI1_RcsC-like"/>
    <property type="match status" value="1"/>
</dbReference>
<dbReference type="SMART" id="SM00091">
    <property type="entry name" value="PAS"/>
    <property type="match status" value="1"/>
</dbReference>
<comment type="caution">
    <text evidence="12">The sequence shown here is derived from an EMBL/GenBank/DDBJ whole genome shotgun (WGS) entry which is preliminary data.</text>
</comment>
<dbReference type="Pfam" id="PF00072">
    <property type="entry name" value="Response_reg"/>
    <property type="match status" value="1"/>
</dbReference>
<accession>A0ABU3DD43</accession>
<feature type="transmembrane region" description="Helical" evidence="8">
    <location>
        <begin position="185"/>
        <end position="207"/>
    </location>
</feature>
<evidence type="ECO:0000256" key="6">
    <source>
        <dbReference type="PROSITE-ProRule" id="PRU00169"/>
    </source>
</evidence>
<dbReference type="SUPFAM" id="SSF55785">
    <property type="entry name" value="PYP-like sensor domain (PAS domain)"/>
    <property type="match status" value="1"/>
</dbReference>
<dbReference type="SUPFAM" id="SSF52172">
    <property type="entry name" value="CheY-like"/>
    <property type="match status" value="1"/>
</dbReference>
<dbReference type="PRINTS" id="PR00344">
    <property type="entry name" value="BCTRLSENSOR"/>
</dbReference>
<keyword evidence="3 6" id="KW-0597">Phosphoprotein</keyword>
<organism evidence="12 13">
    <name type="scientific">Tropicimonas omnivorans</name>
    <dbReference type="NCBI Taxonomy" id="3075590"/>
    <lineage>
        <taxon>Bacteria</taxon>
        <taxon>Pseudomonadati</taxon>
        <taxon>Pseudomonadota</taxon>
        <taxon>Alphaproteobacteria</taxon>
        <taxon>Rhodobacterales</taxon>
        <taxon>Roseobacteraceae</taxon>
        <taxon>Tropicimonas</taxon>
    </lineage>
</organism>
<evidence type="ECO:0000256" key="5">
    <source>
        <dbReference type="ARBA" id="ARBA00022777"/>
    </source>
</evidence>
<keyword evidence="12" id="KW-0067">ATP-binding</keyword>
<dbReference type="InterPro" id="IPR011006">
    <property type="entry name" value="CheY-like_superfamily"/>
</dbReference>
<dbReference type="InterPro" id="IPR036097">
    <property type="entry name" value="HisK_dim/P_sf"/>
</dbReference>
<dbReference type="InterPro" id="IPR005467">
    <property type="entry name" value="His_kinase_dom"/>
</dbReference>
<dbReference type="SUPFAM" id="SSF47384">
    <property type="entry name" value="Homodimeric domain of signal transducing histidine kinase"/>
    <property type="match status" value="1"/>
</dbReference>
<dbReference type="CDD" id="cd00082">
    <property type="entry name" value="HisKA"/>
    <property type="match status" value="1"/>
</dbReference>
<keyword evidence="8" id="KW-0472">Membrane</keyword>
<dbReference type="SMART" id="SM00448">
    <property type="entry name" value="REC"/>
    <property type="match status" value="1"/>
</dbReference>
<evidence type="ECO:0000313" key="13">
    <source>
        <dbReference type="Proteomes" id="UP001265259"/>
    </source>
</evidence>
<feature type="domain" description="PAS" evidence="11">
    <location>
        <begin position="223"/>
        <end position="293"/>
    </location>
</feature>
<dbReference type="Pfam" id="PF02518">
    <property type="entry name" value="HATPase_c"/>
    <property type="match status" value="1"/>
</dbReference>
<feature type="domain" description="Response regulatory" evidence="10">
    <location>
        <begin position="605"/>
        <end position="722"/>
    </location>
</feature>
<dbReference type="EC" id="2.7.13.3" evidence="2"/>
<dbReference type="RefSeq" id="WP_311689413.1">
    <property type="nucleotide sequence ID" value="NZ_JAVRHL010000001.1"/>
</dbReference>
<protein>
    <recommendedName>
        <fullName evidence="2">histidine kinase</fullName>
        <ecNumber evidence="2">2.7.13.3</ecNumber>
    </recommendedName>
</protein>
<keyword evidence="5" id="KW-0418">Kinase</keyword>
<dbReference type="Gene3D" id="3.30.565.10">
    <property type="entry name" value="Histidine kinase-like ATPase, C-terminal domain"/>
    <property type="match status" value="1"/>
</dbReference>
<feature type="domain" description="Histidine kinase" evidence="9">
    <location>
        <begin position="366"/>
        <end position="583"/>
    </location>
</feature>
<dbReference type="NCBIfam" id="TIGR00229">
    <property type="entry name" value="sensory_box"/>
    <property type="match status" value="1"/>
</dbReference>
<dbReference type="PROSITE" id="PS50110">
    <property type="entry name" value="RESPONSE_REGULATORY"/>
    <property type="match status" value="1"/>
</dbReference>
<evidence type="ECO:0000313" key="12">
    <source>
        <dbReference type="EMBL" id="MDT0681641.1"/>
    </source>
</evidence>
<evidence type="ECO:0000256" key="4">
    <source>
        <dbReference type="ARBA" id="ARBA00022679"/>
    </source>
</evidence>
<dbReference type="PANTHER" id="PTHR43047">
    <property type="entry name" value="TWO-COMPONENT HISTIDINE PROTEIN KINASE"/>
    <property type="match status" value="1"/>
</dbReference>
<evidence type="ECO:0000259" key="10">
    <source>
        <dbReference type="PROSITE" id="PS50110"/>
    </source>
</evidence>
<keyword evidence="13" id="KW-1185">Reference proteome</keyword>
<dbReference type="InterPro" id="IPR000014">
    <property type="entry name" value="PAS"/>
</dbReference>
<feature type="region of interest" description="Disordered" evidence="7">
    <location>
        <begin position="726"/>
        <end position="746"/>
    </location>
</feature>
<evidence type="ECO:0000256" key="3">
    <source>
        <dbReference type="ARBA" id="ARBA00022553"/>
    </source>
</evidence>
<evidence type="ECO:0000256" key="2">
    <source>
        <dbReference type="ARBA" id="ARBA00012438"/>
    </source>
</evidence>
<evidence type="ECO:0000256" key="8">
    <source>
        <dbReference type="SAM" id="Phobius"/>
    </source>
</evidence>
<dbReference type="Gene3D" id="1.10.287.130">
    <property type="match status" value="1"/>
</dbReference>
<dbReference type="SUPFAM" id="SSF55874">
    <property type="entry name" value="ATPase domain of HSP90 chaperone/DNA topoisomerase II/histidine kinase"/>
    <property type="match status" value="1"/>
</dbReference>
<dbReference type="InterPro" id="IPR003594">
    <property type="entry name" value="HATPase_dom"/>
</dbReference>
<dbReference type="SMART" id="SM00387">
    <property type="entry name" value="HATPase_c"/>
    <property type="match status" value="1"/>
</dbReference>
<keyword evidence="8" id="KW-1133">Transmembrane helix</keyword>
<keyword evidence="4" id="KW-0808">Transferase</keyword>
<evidence type="ECO:0000259" key="11">
    <source>
        <dbReference type="PROSITE" id="PS50112"/>
    </source>
</evidence>
<dbReference type="InterPro" id="IPR035965">
    <property type="entry name" value="PAS-like_dom_sf"/>
</dbReference>
<keyword evidence="8" id="KW-0812">Transmembrane</keyword>
<dbReference type="EMBL" id="JAVRHL010000001">
    <property type="protein sequence ID" value="MDT0681641.1"/>
    <property type="molecule type" value="Genomic_DNA"/>
</dbReference>
<gene>
    <name evidence="12" type="ORF">RM543_03005</name>
</gene>
<keyword evidence="12" id="KW-0547">Nucleotide-binding</keyword>
<dbReference type="InterPro" id="IPR013767">
    <property type="entry name" value="PAS_fold"/>
</dbReference>
<dbReference type="Gene3D" id="3.30.450.20">
    <property type="entry name" value="PAS domain"/>
    <property type="match status" value="1"/>
</dbReference>
<dbReference type="Pfam" id="PF00989">
    <property type="entry name" value="PAS"/>
    <property type="match status" value="1"/>
</dbReference>
<dbReference type="InterPro" id="IPR001789">
    <property type="entry name" value="Sig_transdc_resp-reg_receiver"/>
</dbReference>
<dbReference type="SMART" id="SM00388">
    <property type="entry name" value="HisKA"/>
    <property type="match status" value="1"/>
</dbReference>
<feature type="modified residue" description="4-aspartylphosphate" evidence="6">
    <location>
        <position position="654"/>
    </location>
</feature>
<dbReference type="Pfam" id="PF00512">
    <property type="entry name" value="HisKA"/>
    <property type="match status" value="1"/>
</dbReference>
<dbReference type="PROSITE" id="PS50109">
    <property type="entry name" value="HIS_KIN"/>
    <property type="match status" value="1"/>
</dbReference>
<dbReference type="CDD" id="cd00130">
    <property type="entry name" value="PAS"/>
    <property type="match status" value="1"/>
</dbReference>